<sequence>MKTIAFIDASNLFYGGEKSLGWKIDYQKLFNYLKEKYGVKKALYFGGVEIYDFNFDYLKNETVPIEDLEKHLVARIKERGEKLNDAELLLISRHLQRVRFYLKLQKFGYEMHLKPVKIYEQEDGTTRRKANCDVEMCFYLMKEESNFEQAIVLSGDGDFLPVLKYLRNNGKEIIILARGPRAAREIRQFAGSKFRDFIRLESVIRFEEK</sequence>
<gene>
    <name evidence="2" type="ORF">COU23_00990</name>
</gene>
<accession>A0A2M6WB01</accession>
<feature type="domain" description="NYN" evidence="1">
    <location>
        <begin position="71"/>
        <end position="190"/>
    </location>
</feature>
<dbReference type="PANTHER" id="PTHR35458">
    <property type="entry name" value="SLR0755 PROTEIN"/>
    <property type="match status" value="1"/>
</dbReference>
<dbReference type="InterPro" id="IPR021139">
    <property type="entry name" value="NYN"/>
</dbReference>
<dbReference type="AlphaFoldDB" id="A0A2M6WB01"/>
<dbReference type="Pfam" id="PF01936">
    <property type="entry name" value="NYN"/>
    <property type="match status" value="1"/>
</dbReference>
<evidence type="ECO:0000313" key="2">
    <source>
        <dbReference type="EMBL" id="PIT89988.1"/>
    </source>
</evidence>
<protein>
    <recommendedName>
        <fullName evidence="1">NYN domain-containing protein</fullName>
    </recommendedName>
</protein>
<evidence type="ECO:0000313" key="3">
    <source>
        <dbReference type="Proteomes" id="UP000231464"/>
    </source>
</evidence>
<reference evidence="3" key="1">
    <citation type="submission" date="2017-09" db="EMBL/GenBank/DDBJ databases">
        <title>Depth-based differentiation of microbial function through sediment-hosted aquifers and enrichment of novel symbionts in the deep terrestrial subsurface.</title>
        <authorList>
            <person name="Probst A.J."/>
            <person name="Ladd B."/>
            <person name="Jarett J.K."/>
            <person name="Geller-Mcgrath D.E."/>
            <person name="Sieber C.M.K."/>
            <person name="Emerson J.B."/>
            <person name="Anantharaman K."/>
            <person name="Thomas B.C."/>
            <person name="Malmstrom R."/>
            <person name="Stieglmeier M."/>
            <person name="Klingl A."/>
            <person name="Woyke T."/>
            <person name="Ryan C.M."/>
            <person name="Banfield J.F."/>
        </authorList>
    </citation>
    <scope>NUCLEOTIDE SEQUENCE [LARGE SCALE GENOMIC DNA]</scope>
</reference>
<organism evidence="2 3">
    <name type="scientific">Candidatus Kuenenbacteria bacterium CG10_big_fil_rev_8_21_14_0_10_36_11</name>
    <dbReference type="NCBI Taxonomy" id="1974618"/>
    <lineage>
        <taxon>Bacteria</taxon>
        <taxon>Candidatus Kueneniibacteriota</taxon>
    </lineage>
</organism>
<dbReference type="EMBL" id="PFBP01000015">
    <property type="protein sequence ID" value="PIT89988.1"/>
    <property type="molecule type" value="Genomic_DNA"/>
</dbReference>
<dbReference type="CDD" id="cd10911">
    <property type="entry name" value="PIN_LabA"/>
    <property type="match status" value="1"/>
</dbReference>
<evidence type="ECO:0000259" key="1">
    <source>
        <dbReference type="Pfam" id="PF01936"/>
    </source>
</evidence>
<dbReference type="PANTHER" id="PTHR35458:SF8">
    <property type="entry name" value="SLR0650 PROTEIN"/>
    <property type="match status" value="1"/>
</dbReference>
<dbReference type="InterPro" id="IPR047140">
    <property type="entry name" value="LabA"/>
</dbReference>
<proteinExistence type="predicted"/>
<dbReference type="Proteomes" id="UP000231464">
    <property type="component" value="Unassembled WGS sequence"/>
</dbReference>
<comment type="caution">
    <text evidence="2">The sequence shown here is derived from an EMBL/GenBank/DDBJ whole genome shotgun (WGS) entry which is preliminary data.</text>
</comment>
<dbReference type="GO" id="GO:0004540">
    <property type="term" value="F:RNA nuclease activity"/>
    <property type="evidence" value="ECO:0007669"/>
    <property type="project" value="InterPro"/>
</dbReference>
<name>A0A2M6WB01_9BACT</name>
<dbReference type="Gene3D" id="3.40.50.1010">
    <property type="entry name" value="5'-nuclease"/>
    <property type="match status" value="1"/>
</dbReference>